<keyword evidence="3" id="KW-1133">Transmembrane helix</keyword>
<protein>
    <recommendedName>
        <fullName evidence="1">Dipeptidase</fullName>
        <ecNumber evidence="1">3.4.13.19</ecNumber>
    </recommendedName>
</protein>
<dbReference type="OrthoDB" id="445695at2759"/>
<comment type="catalytic activity">
    <reaction evidence="1">
        <text>an L-aminoacyl-L-amino acid + H2O = 2 an L-alpha-amino acid</text>
        <dbReference type="Rhea" id="RHEA:48940"/>
        <dbReference type="ChEBI" id="CHEBI:15377"/>
        <dbReference type="ChEBI" id="CHEBI:59869"/>
        <dbReference type="ChEBI" id="CHEBI:77460"/>
        <dbReference type="EC" id="3.4.13.19"/>
    </reaction>
</comment>
<dbReference type="Gene3D" id="3.20.20.140">
    <property type="entry name" value="Metal-dependent hydrolases"/>
    <property type="match status" value="1"/>
</dbReference>
<dbReference type="GeneID" id="25568198"/>
<comment type="cofactor">
    <cofactor evidence="1">
        <name>Zn(2+)</name>
        <dbReference type="ChEBI" id="CHEBI:29105"/>
    </cofactor>
</comment>
<dbReference type="GO" id="GO:0070573">
    <property type="term" value="F:metallodipeptidase activity"/>
    <property type="evidence" value="ECO:0007669"/>
    <property type="project" value="InterPro"/>
</dbReference>
<proteinExistence type="inferred from homology"/>
<dbReference type="PROSITE" id="PS51365">
    <property type="entry name" value="RENAL_DIPEPTIDASE_2"/>
    <property type="match status" value="1"/>
</dbReference>
<dbReference type="Pfam" id="PF01244">
    <property type="entry name" value="Peptidase_M19"/>
    <property type="match status" value="1"/>
</dbReference>
<accession>A0A0L0DNH7</accession>
<keyword evidence="1" id="KW-0645">Protease</keyword>
<feature type="transmembrane region" description="Helical" evidence="3">
    <location>
        <begin position="43"/>
        <end position="64"/>
    </location>
</feature>
<dbReference type="PANTHER" id="PTHR10443">
    <property type="entry name" value="MICROSOMAL DIPEPTIDASE"/>
    <property type="match status" value="1"/>
</dbReference>
<dbReference type="AlphaFoldDB" id="A0A0L0DNH7"/>
<keyword evidence="3" id="KW-0812">Transmembrane</keyword>
<gene>
    <name evidence="4" type="ORF">AMSG_09816</name>
</gene>
<dbReference type="EMBL" id="GL349483">
    <property type="protein sequence ID" value="KNC53864.1"/>
    <property type="molecule type" value="Genomic_DNA"/>
</dbReference>
<comment type="similarity">
    <text evidence="1">Belongs to the metallo-dependent hydrolases superfamily. Peptidase M19 family.</text>
</comment>
<keyword evidence="1" id="KW-0378">Hydrolase</keyword>
<dbReference type="GO" id="GO:0046872">
    <property type="term" value="F:metal ion binding"/>
    <property type="evidence" value="ECO:0007669"/>
    <property type="project" value="UniProtKB-UniRule"/>
</dbReference>
<evidence type="ECO:0000256" key="3">
    <source>
        <dbReference type="SAM" id="Phobius"/>
    </source>
</evidence>
<dbReference type="STRING" id="461836.A0A0L0DNH7"/>
<evidence type="ECO:0000256" key="2">
    <source>
        <dbReference type="SAM" id="MobiDB-lite"/>
    </source>
</evidence>
<keyword evidence="1" id="KW-0479">Metal-binding</keyword>
<keyword evidence="1" id="KW-0862">Zinc</keyword>
<name>A0A0L0DNH7_THETB</name>
<keyword evidence="1" id="KW-0224">Dipeptidase</keyword>
<organism evidence="4 5">
    <name type="scientific">Thecamonas trahens ATCC 50062</name>
    <dbReference type="NCBI Taxonomy" id="461836"/>
    <lineage>
        <taxon>Eukaryota</taxon>
        <taxon>Apusozoa</taxon>
        <taxon>Apusomonadida</taxon>
        <taxon>Apusomonadidae</taxon>
        <taxon>Thecamonas</taxon>
    </lineage>
</organism>
<dbReference type="PANTHER" id="PTHR10443:SF12">
    <property type="entry name" value="DIPEPTIDASE"/>
    <property type="match status" value="1"/>
</dbReference>
<keyword evidence="5" id="KW-1185">Reference proteome</keyword>
<dbReference type="SUPFAM" id="SSF51556">
    <property type="entry name" value="Metallo-dependent hydrolases"/>
    <property type="match status" value="1"/>
</dbReference>
<dbReference type="OMA" id="CDHPRNI"/>
<feature type="region of interest" description="Disordered" evidence="2">
    <location>
        <begin position="1"/>
        <end position="29"/>
    </location>
</feature>
<sequence length="422" mass="44919">MEVALTKPHGSPSSALLREDGSGAGGQVASSRLTPWRRWRGHILVGLLVMVLLAAGTAGIAALVSAAKNKKNDAGHGADPGPAPAEPLARARFLMRHTPLLDAHNDLPWEIRNKAKLDVNAVDLTVTSPAYQTDIPRMREGELGAQLWSVYTACASQYKDAVRQTLEAIDTVNALARKYPETLAMASNAAEVSSLFARGHIASLMGMEGGHQIDSSVMALRQFHALGVRYMTLTHNCNAGDPAAPWAGSCCPISGPTNVGLSEFGRNVVAEMNRMGMMVDLSHTSVETMSDALDVTRAPPIFSHSNARALCDVPRNRPEGGGVVCVTFVPGFLVPGGVNASLSNVVDHIMYIGNRIGYDHVCIGSDFDGVETLPAGLATPADYPDLFAELIRRGVSDDNINAILSGNLLRVLAATERRRRTS</sequence>
<dbReference type="InterPro" id="IPR032466">
    <property type="entry name" value="Metal_Hydrolase"/>
</dbReference>
<dbReference type="EC" id="3.4.13.19" evidence="1"/>
<dbReference type="Proteomes" id="UP000054408">
    <property type="component" value="Unassembled WGS sequence"/>
</dbReference>
<keyword evidence="1" id="KW-0482">Metalloprotease</keyword>
<keyword evidence="3" id="KW-0472">Membrane</keyword>
<evidence type="ECO:0000313" key="5">
    <source>
        <dbReference type="Proteomes" id="UP000054408"/>
    </source>
</evidence>
<reference evidence="4 5" key="1">
    <citation type="submission" date="2010-05" db="EMBL/GenBank/DDBJ databases">
        <title>The Genome Sequence of Thecamonas trahens ATCC 50062.</title>
        <authorList>
            <consortium name="The Broad Institute Genome Sequencing Platform"/>
            <person name="Russ C."/>
            <person name="Cuomo C."/>
            <person name="Shea T."/>
            <person name="Young S.K."/>
            <person name="Zeng Q."/>
            <person name="Koehrsen M."/>
            <person name="Haas B."/>
            <person name="Borodovsky M."/>
            <person name="Guigo R."/>
            <person name="Alvarado L."/>
            <person name="Berlin A."/>
            <person name="Bochicchio J."/>
            <person name="Borenstein D."/>
            <person name="Chapman S."/>
            <person name="Chen Z."/>
            <person name="Freedman E."/>
            <person name="Gellesch M."/>
            <person name="Goldberg J."/>
            <person name="Griggs A."/>
            <person name="Gujja S."/>
            <person name="Heilman E."/>
            <person name="Heiman D."/>
            <person name="Hepburn T."/>
            <person name="Howarth C."/>
            <person name="Jen D."/>
            <person name="Larson L."/>
            <person name="Mehta T."/>
            <person name="Park D."/>
            <person name="Pearson M."/>
            <person name="Roberts A."/>
            <person name="Saif S."/>
            <person name="Shenoy N."/>
            <person name="Sisk P."/>
            <person name="Stolte C."/>
            <person name="Sykes S."/>
            <person name="Thomson T."/>
            <person name="Walk T."/>
            <person name="White J."/>
            <person name="Yandava C."/>
            <person name="Burger G."/>
            <person name="Gray M.W."/>
            <person name="Holland P.W.H."/>
            <person name="King N."/>
            <person name="Lang F.B.F."/>
            <person name="Roger A.J."/>
            <person name="Ruiz-Trillo I."/>
            <person name="Lander E."/>
            <person name="Nusbaum C."/>
        </authorList>
    </citation>
    <scope>NUCLEOTIDE SEQUENCE [LARGE SCALE GENOMIC DNA]</scope>
    <source>
        <strain evidence="4 5">ATCC 50062</strain>
    </source>
</reference>
<dbReference type="eggNOG" id="KOG4127">
    <property type="taxonomic scope" value="Eukaryota"/>
</dbReference>
<dbReference type="GO" id="GO:0006508">
    <property type="term" value="P:proteolysis"/>
    <property type="evidence" value="ECO:0007669"/>
    <property type="project" value="UniProtKB-KW"/>
</dbReference>
<evidence type="ECO:0000313" key="4">
    <source>
        <dbReference type="EMBL" id="KNC53864.1"/>
    </source>
</evidence>
<dbReference type="InterPro" id="IPR008257">
    <property type="entry name" value="Pept_M19"/>
</dbReference>
<dbReference type="RefSeq" id="XP_013754244.1">
    <property type="nucleotide sequence ID" value="XM_013898790.1"/>
</dbReference>
<dbReference type="CDD" id="cd01301">
    <property type="entry name" value="rDP_like"/>
    <property type="match status" value="1"/>
</dbReference>
<evidence type="ECO:0000256" key="1">
    <source>
        <dbReference type="RuleBase" id="RU341113"/>
    </source>
</evidence>